<dbReference type="GO" id="GO:0008773">
    <property type="term" value="F:[protein-PII] uridylyltransferase activity"/>
    <property type="evidence" value="ECO:0007669"/>
    <property type="project" value="InterPro"/>
</dbReference>
<dbReference type="InterPro" id="IPR018490">
    <property type="entry name" value="cNMP-bd_dom_sf"/>
</dbReference>
<dbReference type="PROSITE" id="PS51371">
    <property type="entry name" value="CBS"/>
    <property type="match status" value="2"/>
</dbReference>
<evidence type="ECO:0000313" key="4">
    <source>
        <dbReference type="EMBL" id="MDO6544566.1"/>
    </source>
</evidence>
<accession>A0AAW7Y7F2</accession>
<name>A0AAW7Y7F2_9GAMM</name>
<gene>
    <name evidence="4" type="ORF">Q4568_18665</name>
</gene>
<reference evidence="4" key="1">
    <citation type="submission" date="2023-07" db="EMBL/GenBank/DDBJ databases">
        <title>Genome content predicts the carbon catabolic preferences of heterotrophic bacteria.</title>
        <authorList>
            <person name="Gralka M."/>
        </authorList>
    </citation>
    <scope>NUCLEOTIDE SEQUENCE</scope>
    <source>
        <strain evidence="4">G2M05</strain>
    </source>
</reference>
<proteinExistence type="predicted"/>
<dbReference type="InterPro" id="IPR014710">
    <property type="entry name" value="RmlC-like_jellyroll"/>
</dbReference>
<dbReference type="SUPFAM" id="SSF54631">
    <property type="entry name" value="CBS-domain pair"/>
    <property type="match status" value="1"/>
</dbReference>
<dbReference type="SMART" id="SM00116">
    <property type="entry name" value="CBS"/>
    <property type="match status" value="2"/>
</dbReference>
<feature type="domain" description="CBS" evidence="3">
    <location>
        <begin position="225"/>
        <end position="282"/>
    </location>
</feature>
<dbReference type="PANTHER" id="PTHR43080">
    <property type="entry name" value="CBS DOMAIN-CONTAINING PROTEIN CBSX3, MITOCHONDRIAL"/>
    <property type="match status" value="1"/>
</dbReference>
<dbReference type="InterPro" id="IPR000595">
    <property type="entry name" value="cNMP-bd_dom"/>
</dbReference>
<dbReference type="RefSeq" id="WP_303500955.1">
    <property type="nucleotide sequence ID" value="NZ_JAUOPU010000026.1"/>
</dbReference>
<dbReference type="PANTHER" id="PTHR43080:SF2">
    <property type="entry name" value="CBS DOMAIN-CONTAINING PROTEIN"/>
    <property type="match status" value="1"/>
</dbReference>
<dbReference type="InterPro" id="IPR000644">
    <property type="entry name" value="CBS_dom"/>
</dbReference>
<dbReference type="CDD" id="cd05401">
    <property type="entry name" value="NT_GlnE_GlnD_like"/>
    <property type="match status" value="1"/>
</dbReference>
<dbReference type="InterPro" id="IPR018821">
    <property type="entry name" value="DUF294_put_nucleoTrafse_sb-bd"/>
</dbReference>
<dbReference type="AlphaFoldDB" id="A0AAW7Y7F2"/>
<dbReference type="Pfam" id="PF00571">
    <property type="entry name" value="CBS"/>
    <property type="match status" value="2"/>
</dbReference>
<dbReference type="InterPro" id="IPR046342">
    <property type="entry name" value="CBS_dom_sf"/>
</dbReference>
<dbReference type="Gene3D" id="3.10.580.10">
    <property type="entry name" value="CBS-domain"/>
    <property type="match status" value="1"/>
</dbReference>
<dbReference type="InterPro" id="IPR005105">
    <property type="entry name" value="GlnD_Uridyltrans_N"/>
</dbReference>
<dbReference type="CDD" id="cd00038">
    <property type="entry name" value="CAP_ED"/>
    <property type="match status" value="1"/>
</dbReference>
<dbReference type="Gene3D" id="2.60.120.10">
    <property type="entry name" value="Jelly Rolls"/>
    <property type="match status" value="1"/>
</dbReference>
<comment type="caution">
    <text evidence="4">The sequence shown here is derived from an EMBL/GenBank/DDBJ whole genome shotgun (WGS) entry which is preliminary data.</text>
</comment>
<evidence type="ECO:0000256" key="2">
    <source>
        <dbReference type="PROSITE-ProRule" id="PRU00703"/>
    </source>
</evidence>
<sequence length="619" mass="69464">MMDSTLLPNIVAFLGAIEPFNQLPNAVLDSIAINMEIQFLGKGESLAPLLTQKQNLFIIRSGVIEQRLPDGSLRSRLGEKDIFGFSLENENYQANALENSLIYRFDYAALLHCVADYPIVTEQLALSANRRLQSSVNVQWSEGEKGLFFKSVKEVASTRIVQVPPSMTIQEVARLMRHETGCSCAVIVDNSSLNNILVGMMTDKDMTKRVVADAVDVTLPITHVMTEHPWTVGNDELVLSAVHVMMKHNIQNVPVLDANKQVVGLITPQLLVQKHSVQAVFLIEKIGRCQSLEELTALALERQAIFEAMAEANLPSHLIGQVLTMIYDAFTQRLIYIAEKALGPIPCRYVWLAAGSHARSEIHLLSDQDNALVLEDNATDSDRVYFNHFAMYVCKGLAECGYALCTGRFMAATPKWCQPLNVWLQYYRKWANNPEYDMLLSLTVFLEIRPLAGDNTLFDILEKQRVVQVKGNTRLMSALVRNALQTRPPLGIFNNLVLEKEGKNGKRLNIKKAAIGHLVDLARIYALHDGGEMLATEARLRFALDHQSINESSYQDLSGTYQYMMQLRYSHHLRCLRSGQPLSNTLNPDHFGSFSRQHLKDAFRIVSGFQDAVKMKFGA</sequence>
<dbReference type="InterPro" id="IPR051257">
    <property type="entry name" value="Diverse_CBS-Domain"/>
</dbReference>
<dbReference type="SUPFAM" id="SSF51206">
    <property type="entry name" value="cAMP-binding domain-like"/>
    <property type="match status" value="1"/>
</dbReference>
<dbReference type="EMBL" id="JAUOPU010000026">
    <property type="protein sequence ID" value="MDO6544566.1"/>
    <property type="molecule type" value="Genomic_DNA"/>
</dbReference>
<organism evidence="4 5">
    <name type="scientific">Photobacterium sanguinicancri</name>
    <dbReference type="NCBI Taxonomy" id="875932"/>
    <lineage>
        <taxon>Bacteria</taxon>
        <taxon>Pseudomonadati</taxon>
        <taxon>Pseudomonadota</taxon>
        <taxon>Gammaproteobacteria</taxon>
        <taxon>Vibrionales</taxon>
        <taxon>Vibrionaceae</taxon>
        <taxon>Photobacterium</taxon>
    </lineage>
</organism>
<feature type="domain" description="CBS" evidence="3">
    <location>
        <begin position="156"/>
        <end position="217"/>
    </location>
</feature>
<protein>
    <submittedName>
        <fullName evidence="4">DUF294 nucleotidyltransferase-like domain-containing protein</fullName>
    </submittedName>
</protein>
<keyword evidence="1 2" id="KW-0129">CBS domain</keyword>
<dbReference type="Pfam" id="PF03445">
    <property type="entry name" value="DUF294"/>
    <property type="match status" value="1"/>
</dbReference>
<dbReference type="Proteomes" id="UP001170624">
    <property type="component" value="Unassembled WGS sequence"/>
</dbReference>
<dbReference type="Pfam" id="PF10335">
    <property type="entry name" value="DUF294_C"/>
    <property type="match status" value="1"/>
</dbReference>
<evidence type="ECO:0000313" key="5">
    <source>
        <dbReference type="Proteomes" id="UP001170624"/>
    </source>
</evidence>
<evidence type="ECO:0000259" key="3">
    <source>
        <dbReference type="PROSITE" id="PS51371"/>
    </source>
</evidence>
<evidence type="ECO:0000256" key="1">
    <source>
        <dbReference type="ARBA" id="ARBA00023122"/>
    </source>
</evidence>